<dbReference type="InParanoid" id="A0A2P5FHL8"/>
<dbReference type="OrthoDB" id="1934555at2759"/>
<dbReference type="AlphaFoldDB" id="A0A2P5FHL8"/>
<dbReference type="PANTHER" id="PTHR34371:SF2">
    <property type="entry name" value="DUF688 FAMILY PROTEIN"/>
    <property type="match status" value="1"/>
</dbReference>
<evidence type="ECO:0000313" key="3">
    <source>
        <dbReference type="Proteomes" id="UP000237000"/>
    </source>
</evidence>
<sequence>MGSEAEPGTELSSIPKLPLFSIPPAPSPEHPGMLTPPFQTSLSVPFRWEEQPGKPRPCTALATFSNLSDLAPKCLELPPRLLLETKLASPTTVLEGPYVGRTRFQSSSFRMSSECYGSFSPEKGSSLGAMVLSKRGFKVRGWLGSWRRRVFFKGSKEVSGGSYVFPSSVDRESDNGSVGERTEVKMTRIRRGGSFSSLTHPRSPFWATIYEGLKQAVPWKTKKLKKGL</sequence>
<accession>A0A2P5FHL8</accession>
<reference evidence="3" key="1">
    <citation type="submission" date="2016-06" db="EMBL/GenBank/DDBJ databases">
        <title>Parallel loss of symbiosis genes in relatives of nitrogen-fixing non-legume Parasponia.</title>
        <authorList>
            <person name="Van Velzen R."/>
            <person name="Holmer R."/>
            <person name="Bu F."/>
            <person name="Rutten L."/>
            <person name="Van Zeijl A."/>
            <person name="Liu W."/>
            <person name="Santuari L."/>
            <person name="Cao Q."/>
            <person name="Sharma T."/>
            <person name="Shen D."/>
            <person name="Roswanjaya Y."/>
            <person name="Wardhani T."/>
            <person name="Kalhor M.S."/>
            <person name="Jansen J."/>
            <person name="Van den Hoogen J."/>
            <person name="Gungor B."/>
            <person name="Hartog M."/>
            <person name="Hontelez J."/>
            <person name="Verver J."/>
            <person name="Yang W.-C."/>
            <person name="Schijlen E."/>
            <person name="Repin R."/>
            <person name="Schilthuizen M."/>
            <person name="Schranz E."/>
            <person name="Heidstra R."/>
            <person name="Miyata K."/>
            <person name="Fedorova E."/>
            <person name="Kohlen W."/>
            <person name="Bisseling T."/>
            <person name="Smit S."/>
            <person name="Geurts R."/>
        </authorList>
    </citation>
    <scope>NUCLEOTIDE SEQUENCE [LARGE SCALE GENOMIC DNA]</scope>
    <source>
        <strain evidence="3">cv. RG33-2</strain>
    </source>
</reference>
<dbReference type="Proteomes" id="UP000237000">
    <property type="component" value="Unassembled WGS sequence"/>
</dbReference>
<gene>
    <name evidence="2" type="ORF">TorRG33x02_070350</name>
</gene>
<dbReference type="PANTHER" id="PTHR34371">
    <property type="entry name" value="OS01G0551000 PROTEIN"/>
    <property type="match status" value="1"/>
</dbReference>
<dbReference type="FunCoup" id="A0A2P5FHL8">
    <property type="interactions" value="33"/>
</dbReference>
<comment type="caution">
    <text evidence="2">The sequence shown here is derived from an EMBL/GenBank/DDBJ whole genome shotgun (WGS) entry which is preliminary data.</text>
</comment>
<dbReference type="EMBL" id="JXTC01000033">
    <property type="protein sequence ID" value="PON97279.1"/>
    <property type="molecule type" value="Genomic_DNA"/>
</dbReference>
<protein>
    <submittedName>
        <fullName evidence="2">Uncharacterized protein</fullName>
    </submittedName>
</protein>
<evidence type="ECO:0000256" key="1">
    <source>
        <dbReference type="SAM" id="MobiDB-lite"/>
    </source>
</evidence>
<evidence type="ECO:0000313" key="2">
    <source>
        <dbReference type="EMBL" id="PON97279.1"/>
    </source>
</evidence>
<proteinExistence type="predicted"/>
<organism evidence="2 3">
    <name type="scientific">Trema orientale</name>
    <name type="common">Charcoal tree</name>
    <name type="synonym">Celtis orientalis</name>
    <dbReference type="NCBI Taxonomy" id="63057"/>
    <lineage>
        <taxon>Eukaryota</taxon>
        <taxon>Viridiplantae</taxon>
        <taxon>Streptophyta</taxon>
        <taxon>Embryophyta</taxon>
        <taxon>Tracheophyta</taxon>
        <taxon>Spermatophyta</taxon>
        <taxon>Magnoliopsida</taxon>
        <taxon>eudicotyledons</taxon>
        <taxon>Gunneridae</taxon>
        <taxon>Pentapetalae</taxon>
        <taxon>rosids</taxon>
        <taxon>fabids</taxon>
        <taxon>Rosales</taxon>
        <taxon>Cannabaceae</taxon>
        <taxon>Trema</taxon>
    </lineage>
</organism>
<keyword evidence="3" id="KW-1185">Reference proteome</keyword>
<name>A0A2P5FHL8_TREOI</name>
<feature type="region of interest" description="Disordered" evidence="1">
    <location>
        <begin position="1"/>
        <end position="33"/>
    </location>
</feature>